<comment type="caution">
    <text evidence="1">The sequence shown here is derived from an EMBL/GenBank/DDBJ whole genome shotgun (WGS) entry which is preliminary data.</text>
</comment>
<dbReference type="Pfam" id="PF20055">
    <property type="entry name" value="DUF6454"/>
    <property type="match status" value="1"/>
</dbReference>
<organism evidence="1 2">
    <name type="scientific">Phenylobacterium ferrooxidans</name>
    <dbReference type="NCBI Taxonomy" id="2982689"/>
    <lineage>
        <taxon>Bacteria</taxon>
        <taxon>Pseudomonadati</taxon>
        <taxon>Pseudomonadota</taxon>
        <taxon>Alphaproteobacteria</taxon>
        <taxon>Caulobacterales</taxon>
        <taxon>Caulobacteraceae</taxon>
        <taxon>Phenylobacterium</taxon>
    </lineage>
</organism>
<dbReference type="InterPro" id="IPR046312">
    <property type="entry name" value="DUF6454"/>
</dbReference>
<accession>A0ABW6CNY1</accession>
<dbReference type="InterPro" id="IPR011044">
    <property type="entry name" value="Quino_amine_DH_bsu"/>
</dbReference>
<dbReference type="EMBL" id="JAOTJD010000022">
    <property type="protein sequence ID" value="MFD3264773.1"/>
    <property type="molecule type" value="Genomic_DNA"/>
</dbReference>
<dbReference type="SUPFAM" id="SSF50969">
    <property type="entry name" value="YVTN repeat-like/Quinoprotein amine dehydrogenase"/>
    <property type="match status" value="1"/>
</dbReference>
<dbReference type="Proteomes" id="UP001598130">
    <property type="component" value="Unassembled WGS sequence"/>
</dbReference>
<evidence type="ECO:0000313" key="1">
    <source>
        <dbReference type="EMBL" id="MFD3264773.1"/>
    </source>
</evidence>
<keyword evidence="2" id="KW-1185">Reference proteome</keyword>
<name>A0ABW6CNY1_9CAUL</name>
<protein>
    <submittedName>
        <fullName evidence="1">DUF6454 family protein</fullName>
    </submittedName>
</protein>
<proteinExistence type="predicted"/>
<evidence type="ECO:0000313" key="2">
    <source>
        <dbReference type="Proteomes" id="UP001598130"/>
    </source>
</evidence>
<dbReference type="RefSeq" id="WP_377370346.1">
    <property type="nucleotide sequence ID" value="NZ_JAOTJD010000022.1"/>
</dbReference>
<gene>
    <name evidence="1" type="ORF">OCL97_12480</name>
</gene>
<sequence>MRPGALRRLGLLLPVIICLLGAAPAPTLADRLIQLNRATAWTQTAAVPVQFPTFHPQGMVKIGGEFFVSSVEVKQYPARLAGATGGRSPGAGVGHLFRMSADGGLLGQVVLGEGDAYHPGGIDFDGESLWVSVAQYRPGSAAIVYRVDPQTLKATEVLRVADHIGAVSYDRRTRLLQGVSWGGRRFYTWKLTPGGRAGTPKVARNPSSYIDYQDCHGLGGGAMLCSGLADYRSPKGGGLTLGGLEIVKDHRPVWQAPVALWSPSGRPMTQNPTYVEATATGVRAWFMPDDDRSTLFAYEAPTLAN</sequence>
<reference evidence="1 2" key="1">
    <citation type="submission" date="2022-09" db="EMBL/GenBank/DDBJ databases">
        <title>New species of Phenylobacterium.</title>
        <authorList>
            <person name="Mieszkin S."/>
        </authorList>
    </citation>
    <scope>NUCLEOTIDE SEQUENCE [LARGE SCALE GENOMIC DNA]</scope>
    <source>
        <strain evidence="1 2">HK31-G</strain>
    </source>
</reference>